<evidence type="ECO:0000313" key="1">
    <source>
        <dbReference type="EMBL" id="OOP70197.1"/>
    </source>
</evidence>
<reference evidence="1 2" key="1">
    <citation type="submission" date="2017-01" db="EMBL/GenBank/DDBJ databases">
        <title>Draft genome sequence of Bacillus oleronius.</title>
        <authorList>
            <person name="Allam M."/>
        </authorList>
    </citation>
    <scope>NUCLEOTIDE SEQUENCE [LARGE SCALE GENOMIC DNA]</scope>
    <source>
        <strain evidence="1 2">DSM 9356</strain>
    </source>
</reference>
<sequence length="68" mass="7528">MDKECYVKIKTELVEAEFIGVYQYSGVIEPSPMIGGHPGGVIAYPVVVVKLNEKLKEVKLSDITFKQA</sequence>
<accession>A0A8E2IC72</accession>
<comment type="caution">
    <text evidence="1">The sequence shown here is derived from an EMBL/GenBank/DDBJ whole genome shotgun (WGS) entry which is preliminary data.</text>
</comment>
<dbReference type="EMBL" id="MTLA01000012">
    <property type="protein sequence ID" value="OOP70197.1"/>
    <property type="molecule type" value="Genomic_DNA"/>
</dbReference>
<dbReference type="Proteomes" id="UP000189761">
    <property type="component" value="Unassembled WGS sequence"/>
</dbReference>
<dbReference type="AlphaFoldDB" id="A0A8E2IC72"/>
<organism evidence="1 2">
    <name type="scientific">Heyndrickxia oleronia</name>
    <dbReference type="NCBI Taxonomy" id="38875"/>
    <lineage>
        <taxon>Bacteria</taxon>
        <taxon>Bacillati</taxon>
        <taxon>Bacillota</taxon>
        <taxon>Bacilli</taxon>
        <taxon>Bacillales</taxon>
        <taxon>Bacillaceae</taxon>
        <taxon>Heyndrickxia</taxon>
    </lineage>
</organism>
<protein>
    <submittedName>
        <fullName evidence="1">Uncharacterized protein</fullName>
    </submittedName>
</protein>
<dbReference type="RefSeq" id="WP_078109253.1">
    <property type="nucleotide sequence ID" value="NZ_CP065424.1"/>
</dbReference>
<proteinExistence type="predicted"/>
<name>A0A8E2IC72_9BACI</name>
<keyword evidence="2" id="KW-1185">Reference proteome</keyword>
<gene>
    <name evidence="1" type="ORF">BWZ43_01240</name>
</gene>
<evidence type="ECO:0000313" key="2">
    <source>
        <dbReference type="Proteomes" id="UP000189761"/>
    </source>
</evidence>